<feature type="region of interest" description="Disordered" evidence="1">
    <location>
        <begin position="1"/>
        <end position="28"/>
    </location>
</feature>
<evidence type="ECO:0000313" key="3">
    <source>
        <dbReference type="Proteomes" id="UP000807504"/>
    </source>
</evidence>
<organism evidence="2 3">
    <name type="scientific">Argiope bruennichi</name>
    <name type="common">Wasp spider</name>
    <name type="synonym">Aranea bruennichi</name>
    <dbReference type="NCBI Taxonomy" id="94029"/>
    <lineage>
        <taxon>Eukaryota</taxon>
        <taxon>Metazoa</taxon>
        <taxon>Ecdysozoa</taxon>
        <taxon>Arthropoda</taxon>
        <taxon>Chelicerata</taxon>
        <taxon>Arachnida</taxon>
        <taxon>Araneae</taxon>
        <taxon>Araneomorphae</taxon>
        <taxon>Entelegynae</taxon>
        <taxon>Araneoidea</taxon>
        <taxon>Araneidae</taxon>
        <taxon>Argiope</taxon>
    </lineage>
</organism>
<gene>
    <name evidence="2" type="ORF">HNY73_007813</name>
</gene>
<feature type="compositionally biased region" description="Polar residues" evidence="1">
    <location>
        <begin position="265"/>
        <end position="290"/>
    </location>
</feature>
<accession>A0A8T0FG26</accession>
<proteinExistence type="predicted"/>
<dbReference type="AlphaFoldDB" id="A0A8T0FG26"/>
<protein>
    <submittedName>
        <fullName evidence="2">Uncharacterized protein</fullName>
    </submittedName>
</protein>
<feature type="region of interest" description="Disordered" evidence="1">
    <location>
        <begin position="265"/>
        <end position="294"/>
    </location>
</feature>
<keyword evidence="3" id="KW-1185">Reference proteome</keyword>
<dbReference type="EMBL" id="JABXBU010000012">
    <property type="protein sequence ID" value="KAF8789911.1"/>
    <property type="molecule type" value="Genomic_DNA"/>
</dbReference>
<reference evidence="2" key="2">
    <citation type="submission" date="2020-06" db="EMBL/GenBank/DDBJ databases">
        <authorList>
            <person name="Sheffer M."/>
        </authorList>
    </citation>
    <scope>NUCLEOTIDE SEQUENCE</scope>
</reference>
<evidence type="ECO:0000256" key="1">
    <source>
        <dbReference type="SAM" id="MobiDB-lite"/>
    </source>
</evidence>
<comment type="caution">
    <text evidence="2">The sequence shown here is derived from an EMBL/GenBank/DDBJ whole genome shotgun (WGS) entry which is preliminary data.</text>
</comment>
<sequence length="493" mass="55317">MGDIKPSPLETPWELAPSSEMLQGANQRNTSKNACEVCKGENNQKAFRKRLLDDAVDAEQDTAQTKTKKSPPFFVTPRADFKSCINLCSVFDGAGAACVCVKPRKDERRRKRGAGSRTSPFKGQSGTGQSSSSCSSSDEEMDLIDGTKDQSQQPKVDDARPSTPVNSPRPISPSSIKVSEEFIYQHYMGIIQAISTRNTMGSWAQALRCYKEESEEYVKMRAEVARVSAVLNELLIKLGIPLFKLPPTIKEVNKICDKFRDANATSENKNSTTKMDNQVTNDKKLNGNQTPKRKIDVVKINQNEVKLNKKRTADEDGFIAPAAHLVRKVKNLKLNENSEIKIQKQPEGIEEVALDDEVDAEQAPAQPKRRRVPPFFVTPRADFKVMLNICRLEAPSLKSSMSSKFLKLTVETDEEHRRLLEAQGAEFNTFMLKTDRSIKVVIRGLPSCTPIEEIKEELEREGFTAVSITQLSKFQTKSPMPCILCANRKRHYW</sequence>
<dbReference type="Proteomes" id="UP000807504">
    <property type="component" value="Unassembled WGS sequence"/>
</dbReference>
<name>A0A8T0FG26_ARGBR</name>
<evidence type="ECO:0000313" key="2">
    <source>
        <dbReference type="EMBL" id="KAF8789911.1"/>
    </source>
</evidence>
<feature type="region of interest" description="Disordered" evidence="1">
    <location>
        <begin position="105"/>
        <end position="174"/>
    </location>
</feature>
<reference evidence="2" key="1">
    <citation type="journal article" date="2020" name="bioRxiv">
        <title>Chromosome-level reference genome of the European wasp spider Argiope bruennichi: a resource for studies on range expansion and evolutionary adaptation.</title>
        <authorList>
            <person name="Sheffer M.M."/>
            <person name="Hoppe A."/>
            <person name="Krehenwinkel H."/>
            <person name="Uhl G."/>
            <person name="Kuss A.W."/>
            <person name="Jensen L."/>
            <person name="Jensen C."/>
            <person name="Gillespie R.G."/>
            <person name="Hoff K.J."/>
            <person name="Prost S."/>
        </authorList>
    </citation>
    <scope>NUCLEOTIDE SEQUENCE</scope>
</reference>
<feature type="compositionally biased region" description="Low complexity" evidence="1">
    <location>
        <begin position="123"/>
        <end position="136"/>
    </location>
</feature>